<dbReference type="EMBL" id="JASAYT010000001">
    <property type="protein sequence ID" value="MDP8173884.1"/>
    <property type="molecule type" value="Genomic_DNA"/>
</dbReference>
<dbReference type="AlphaFoldDB" id="A0AAJ6P1P3"/>
<comment type="caution">
    <text evidence="1">The sequence shown here is derived from an EMBL/GenBank/DDBJ whole genome shotgun (WGS) entry which is preliminary data.</text>
</comment>
<proteinExistence type="predicted"/>
<evidence type="ECO:0000313" key="1">
    <source>
        <dbReference type="EMBL" id="MDP8173884.1"/>
    </source>
</evidence>
<gene>
    <name evidence="1" type="ORF">QJU97_00185</name>
</gene>
<sequence length="280" mass="32618">MINMMNSDKFLKYLEKIGVDTEIVKENIRLKFHNGDFHFFINDHYQLLSPNIYINELVFTEICKYAFDNYKESMIFEDDSKFDIKTTIATSQSLIQRPSIIKPCDTMIGFKEPEQENDFVRIARFEIQRESESFGKSAVFLVFEGLLPIKIETNPLADIQPSTNIWSHRFYVNEPVIQGFCHNLNSIEFPHVLWLNSGLLEMLNLKIDNYKNGLQALNSKQEIVLKFRHWRNQLIGNGGSFVGIDSNIAKLEGCDLMLRADFFKKLKNIIPNLIMFVKTI</sequence>
<organism evidence="1 2">
    <name type="scientific">Phocoenobacter skyensis</name>
    <dbReference type="NCBI Taxonomy" id="97481"/>
    <lineage>
        <taxon>Bacteria</taxon>
        <taxon>Pseudomonadati</taxon>
        <taxon>Pseudomonadota</taxon>
        <taxon>Gammaproteobacteria</taxon>
        <taxon>Pasteurellales</taxon>
        <taxon>Pasteurellaceae</taxon>
        <taxon>Phocoenobacter</taxon>
    </lineage>
</organism>
<accession>A0AAJ6P1P3</accession>
<name>A0AAJ6P1P3_9PAST</name>
<protein>
    <submittedName>
        <fullName evidence="1">Uncharacterized protein</fullName>
    </submittedName>
</protein>
<dbReference type="Proteomes" id="UP001231736">
    <property type="component" value="Unassembled WGS sequence"/>
</dbReference>
<dbReference type="RefSeq" id="WP_306376060.1">
    <property type="nucleotide sequence ID" value="NZ_JASAYT010000001.1"/>
</dbReference>
<evidence type="ECO:0000313" key="2">
    <source>
        <dbReference type="Proteomes" id="UP001231736"/>
    </source>
</evidence>
<reference evidence="1" key="1">
    <citation type="journal article" date="2023" name="Front. Microbiol.">
        <title>Phylogeography and host specificity of Pasteurellaceae pathogenic to sea-farmed fish in the north-east Atlantic.</title>
        <authorList>
            <person name="Gulla S."/>
            <person name="Colquhoun D.J."/>
            <person name="Olsen A.B."/>
            <person name="Spilsberg B."/>
            <person name="Lagesen K."/>
            <person name="Aakesson C.P."/>
            <person name="Strom S."/>
            <person name="Manji F."/>
            <person name="Birkbeck T.H."/>
            <person name="Nilsen H.K."/>
        </authorList>
    </citation>
    <scope>NUCLEOTIDE SEQUENCE</scope>
    <source>
        <strain evidence="1">98B1</strain>
    </source>
</reference>